<keyword evidence="2" id="KW-1185">Reference proteome</keyword>
<accession>A0A9D3YTL2</accession>
<dbReference type="EMBL" id="JAIWYP010000014">
    <property type="protein sequence ID" value="KAH3707100.1"/>
    <property type="molecule type" value="Genomic_DNA"/>
</dbReference>
<gene>
    <name evidence="1" type="ORF">DPMN_066496</name>
</gene>
<organism evidence="1 2">
    <name type="scientific">Dreissena polymorpha</name>
    <name type="common">Zebra mussel</name>
    <name type="synonym">Mytilus polymorpha</name>
    <dbReference type="NCBI Taxonomy" id="45954"/>
    <lineage>
        <taxon>Eukaryota</taxon>
        <taxon>Metazoa</taxon>
        <taxon>Spiralia</taxon>
        <taxon>Lophotrochozoa</taxon>
        <taxon>Mollusca</taxon>
        <taxon>Bivalvia</taxon>
        <taxon>Autobranchia</taxon>
        <taxon>Heteroconchia</taxon>
        <taxon>Euheterodonta</taxon>
        <taxon>Imparidentia</taxon>
        <taxon>Neoheterodontei</taxon>
        <taxon>Myida</taxon>
        <taxon>Dreissenoidea</taxon>
        <taxon>Dreissenidae</taxon>
        <taxon>Dreissena</taxon>
    </lineage>
</organism>
<reference evidence="1" key="2">
    <citation type="submission" date="2020-11" db="EMBL/GenBank/DDBJ databases">
        <authorList>
            <person name="McCartney M.A."/>
            <person name="Auch B."/>
            <person name="Kono T."/>
            <person name="Mallez S."/>
            <person name="Becker A."/>
            <person name="Gohl D.M."/>
            <person name="Silverstein K.A.T."/>
            <person name="Koren S."/>
            <person name="Bechman K.B."/>
            <person name="Herman A."/>
            <person name="Abrahante J.E."/>
            <person name="Garbe J."/>
        </authorList>
    </citation>
    <scope>NUCLEOTIDE SEQUENCE</scope>
    <source>
        <strain evidence="1">Duluth1</strain>
        <tissue evidence="1">Whole animal</tissue>
    </source>
</reference>
<sequence length="61" mass="6671">MEPSDAKATINPKSAVDYLTSAMQTYHVKKTTQYLTPNEQSFPAPDITLTTGASSFIGLYE</sequence>
<dbReference type="Proteomes" id="UP000828390">
    <property type="component" value="Unassembled WGS sequence"/>
</dbReference>
<dbReference type="AlphaFoldDB" id="A0A9D3YTL2"/>
<proteinExistence type="predicted"/>
<reference evidence="1" key="1">
    <citation type="journal article" date="2019" name="bioRxiv">
        <title>The Genome of the Zebra Mussel, Dreissena polymorpha: A Resource for Invasive Species Research.</title>
        <authorList>
            <person name="McCartney M.A."/>
            <person name="Auch B."/>
            <person name="Kono T."/>
            <person name="Mallez S."/>
            <person name="Zhang Y."/>
            <person name="Obille A."/>
            <person name="Becker A."/>
            <person name="Abrahante J.E."/>
            <person name="Garbe J."/>
            <person name="Badalamenti J.P."/>
            <person name="Herman A."/>
            <person name="Mangelson H."/>
            <person name="Liachko I."/>
            <person name="Sullivan S."/>
            <person name="Sone E.D."/>
            <person name="Koren S."/>
            <person name="Silverstein K.A.T."/>
            <person name="Beckman K.B."/>
            <person name="Gohl D.M."/>
        </authorList>
    </citation>
    <scope>NUCLEOTIDE SEQUENCE</scope>
    <source>
        <strain evidence="1">Duluth1</strain>
        <tissue evidence="1">Whole animal</tissue>
    </source>
</reference>
<evidence type="ECO:0000313" key="2">
    <source>
        <dbReference type="Proteomes" id="UP000828390"/>
    </source>
</evidence>
<protein>
    <submittedName>
        <fullName evidence="1">Uncharacterized protein</fullName>
    </submittedName>
</protein>
<comment type="caution">
    <text evidence="1">The sequence shown here is derived from an EMBL/GenBank/DDBJ whole genome shotgun (WGS) entry which is preliminary data.</text>
</comment>
<name>A0A9D3YTL2_DREPO</name>
<evidence type="ECO:0000313" key="1">
    <source>
        <dbReference type="EMBL" id="KAH3707100.1"/>
    </source>
</evidence>